<dbReference type="PRINTS" id="PR00081">
    <property type="entry name" value="GDHRDH"/>
</dbReference>
<comment type="similarity">
    <text evidence="1">Belongs to the short-chain dehydrogenases/reductases (SDR) family.</text>
</comment>
<evidence type="ECO:0000313" key="6">
    <source>
        <dbReference type="EMBL" id="CAB4851119.1"/>
    </source>
</evidence>
<dbReference type="PANTHER" id="PTHR43180:SF66">
    <property type="entry name" value="SHORT-CHAIN DEHYDROGENASE_REDUCTASE FAMILY PROTEIN"/>
    <property type="match status" value="1"/>
</dbReference>
<dbReference type="EMBL" id="CAFBMT010000023">
    <property type="protein sequence ID" value="CAB4951483.1"/>
    <property type="molecule type" value="Genomic_DNA"/>
</dbReference>
<evidence type="ECO:0000313" key="5">
    <source>
        <dbReference type="EMBL" id="CAB4827431.1"/>
    </source>
</evidence>
<accession>A0A6J7C490</accession>
<dbReference type="EMBL" id="CAFBOL010000182">
    <property type="protein sequence ID" value="CAB5022127.1"/>
    <property type="molecule type" value="Genomic_DNA"/>
</dbReference>
<evidence type="ECO:0000256" key="2">
    <source>
        <dbReference type="ARBA" id="ARBA00023002"/>
    </source>
</evidence>
<reference evidence="6" key="1">
    <citation type="submission" date="2020-05" db="EMBL/GenBank/DDBJ databases">
        <authorList>
            <person name="Chiriac C."/>
            <person name="Salcher M."/>
            <person name="Ghai R."/>
            <person name="Kavagutti S V."/>
        </authorList>
    </citation>
    <scope>NUCLEOTIDE SEQUENCE</scope>
</reference>
<dbReference type="Gene3D" id="3.40.50.720">
    <property type="entry name" value="NAD(P)-binding Rossmann-like Domain"/>
    <property type="match status" value="1"/>
</dbReference>
<dbReference type="InterPro" id="IPR002347">
    <property type="entry name" value="SDR_fam"/>
</dbReference>
<dbReference type="AlphaFoldDB" id="A0A6J7C490"/>
<evidence type="ECO:0000313" key="3">
    <source>
        <dbReference type="EMBL" id="CAB4365284.1"/>
    </source>
</evidence>
<keyword evidence="2" id="KW-0560">Oxidoreductase</keyword>
<gene>
    <name evidence="4" type="ORF">UFOPK2656_03151</name>
    <name evidence="5" type="ORF">UFOPK3099_01784</name>
    <name evidence="6" type="ORF">UFOPK3267_01401</name>
    <name evidence="7" type="ORF">UFOPK3651_02882</name>
    <name evidence="8" type="ORF">UFOPK3931_03425</name>
    <name evidence="3" type="ORF">UFOPK4189_03029</name>
</gene>
<sequence length="283" mass="29342">MGLDIFGFAGKRVLVVGGATGMGAAAAKLALGLGAEVVVMDIAPITLAGVTAVHINLCDRAGIDEALSSISGPIDVVLACAGVAEGTPGIEKVNFIGHRHLIERLLADDRLPRGSTIGMVSSMAGLGWEPELPLLCEYLDTPDFESAAAWIEAHPGTANYRWSKQAMNAYVARQAFPLLQRGIRINAILPGPTDTPLAQANAEQWLGFGSDYRSDAGIPPASAEDQAYPLLYLCSRAANYISGVTLVVDNGMLGAGLTQAYPAATPAAGALLGRIGELVFGTN</sequence>
<dbReference type="InterPro" id="IPR036291">
    <property type="entry name" value="NAD(P)-bd_dom_sf"/>
</dbReference>
<dbReference type="GO" id="GO:0016491">
    <property type="term" value="F:oxidoreductase activity"/>
    <property type="evidence" value="ECO:0007669"/>
    <property type="project" value="UniProtKB-KW"/>
</dbReference>
<evidence type="ECO:0000256" key="1">
    <source>
        <dbReference type="ARBA" id="ARBA00006484"/>
    </source>
</evidence>
<dbReference type="Pfam" id="PF13561">
    <property type="entry name" value="adh_short_C2"/>
    <property type="match status" value="1"/>
</dbReference>
<dbReference type="EMBL" id="CAESGF010000027">
    <property type="protein sequence ID" value="CAB4365284.1"/>
    <property type="molecule type" value="Genomic_DNA"/>
</dbReference>
<evidence type="ECO:0000313" key="7">
    <source>
        <dbReference type="EMBL" id="CAB4951483.1"/>
    </source>
</evidence>
<dbReference type="PANTHER" id="PTHR43180">
    <property type="entry name" value="3-OXOACYL-(ACYL-CARRIER-PROTEIN) REDUCTASE (AFU_ORTHOLOGUE AFUA_6G11210)"/>
    <property type="match status" value="1"/>
</dbReference>
<protein>
    <submittedName>
        <fullName evidence="6">Unannotated protein</fullName>
    </submittedName>
</protein>
<dbReference type="EMBL" id="CAFAAV010000145">
    <property type="protein sequence ID" value="CAB4827431.1"/>
    <property type="molecule type" value="Genomic_DNA"/>
</dbReference>
<dbReference type="EMBL" id="CAFBIY010000071">
    <property type="protein sequence ID" value="CAB4851119.1"/>
    <property type="molecule type" value="Genomic_DNA"/>
</dbReference>
<dbReference type="SUPFAM" id="SSF51735">
    <property type="entry name" value="NAD(P)-binding Rossmann-fold domains"/>
    <property type="match status" value="1"/>
</dbReference>
<name>A0A6J7C490_9ZZZZ</name>
<evidence type="ECO:0000313" key="8">
    <source>
        <dbReference type="EMBL" id="CAB5022127.1"/>
    </source>
</evidence>
<dbReference type="EMBL" id="CAEZYF010000031">
    <property type="protein sequence ID" value="CAB4744645.1"/>
    <property type="molecule type" value="Genomic_DNA"/>
</dbReference>
<proteinExistence type="inferred from homology"/>
<evidence type="ECO:0000313" key="4">
    <source>
        <dbReference type="EMBL" id="CAB4744645.1"/>
    </source>
</evidence>
<organism evidence="6">
    <name type="scientific">freshwater metagenome</name>
    <dbReference type="NCBI Taxonomy" id="449393"/>
    <lineage>
        <taxon>unclassified sequences</taxon>
        <taxon>metagenomes</taxon>
        <taxon>ecological metagenomes</taxon>
    </lineage>
</organism>